<keyword evidence="2" id="KW-1185">Reference proteome</keyword>
<accession>A0A2K3QQU3</accession>
<reference evidence="1 2" key="1">
    <citation type="submission" date="2017-08" db="EMBL/GenBank/DDBJ databases">
        <title>Harnessing the power of phylogenomics to disentangle the directionality and signatures of interkingdom host jumping in the parasitic fungal genus Tolypocladium.</title>
        <authorList>
            <person name="Quandt C.A."/>
            <person name="Patterson W."/>
            <person name="Spatafora J.W."/>
        </authorList>
    </citation>
    <scope>NUCLEOTIDE SEQUENCE [LARGE SCALE GENOMIC DNA]</scope>
    <source>
        <strain evidence="1 2">CBS 113982</strain>
    </source>
</reference>
<protein>
    <submittedName>
        <fullName evidence="1">Negative regulator of differentiation 1</fullName>
    </submittedName>
</protein>
<dbReference type="EMBL" id="NRSZ01000031">
    <property type="protein sequence ID" value="PNY29887.1"/>
    <property type="molecule type" value="Genomic_DNA"/>
</dbReference>
<gene>
    <name evidence="1" type="ORF">TCAP_00200</name>
</gene>
<evidence type="ECO:0000313" key="2">
    <source>
        <dbReference type="Proteomes" id="UP000236621"/>
    </source>
</evidence>
<dbReference type="Proteomes" id="UP000236621">
    <property type="component" value="Unassembled WGS sequence"/>
</dbReference>
<name>A0A2K3QQU3_9HYPO</name>
<sequence length="394" mass="43336">MASLRLQVNVPRVRVPEVPWCSPSLADDPTAVRIARPEYDGLIEIAQKHANLCQNLINGGVGEETIQLLSSQVSAGPAPPAPAPQARDDPPAARVLVSRHPNTAARTAPGTEKPAAALQQGSIPPAASNLRRHIGHYCGDENTQAARVDASESLDEVPNTSEATNEAACAPDVTEPYCASAPARFEREATRSIQLLNLTDGTTHADITSTVRGGMLIEIYLRARDNSAVISFLHGVDAQAFYEHARQNGLYIKNQRVDVRWNNVQFTLPGHTAHKIGLGATRNLVIRRRNPTLTEQGLRDDMEHIHNLVVIKVEFIGDCCYISTNSVHNAVFARLCMMSRREYKGSRIEWAFDECAQPLDRMALPKRRSMVPTPANIKPMNPMANRFEVLKLED</sequence>
<evidence type="ECO:0000313" key="1">
    <source>
        <dbReference type="EMBL" id="PNY29887.1"/>
    </source>
</evidence>
<dbReference type="AlphaFoldDB" id="A0A2K3QQU3"/>
<dbReference type="CDD" id="cd12261">
    <property type="entry name" value="RRM1_3_MRN1"/>
    <property type="match status" value="1"/>
</dbReference>
<proteinExistence type="predicted"/>
<organism evidence="1 2">
    <name type="scientific">Tolypocladium capitatum</name>
    <dbReference type="NCBI Taxonomy" id="45235"/>
    <lineage>
        <taxon>Eukaryota</taxon>
        <taxon>Fungi</taxon>
        <taxon>Dikarya</taxon>
        <taxon>Ascomycota</taxon>
        <taxon>Pezizomycotina</taxon>
        <taxon>Sordariomycetes</taxon>
        <taxon>Hypocreomycetidae</taxon>
        <taxon>Hypocreales</taxon>
        <taxon>Ophiocordycipitaceae</taxon>
        <taxon>Tolypocladium</taxon>
    </lineage>
</organism>
<comment type="caution">
    <text evidence="1">The sequence shown here is derived from an EMBL/GenBank/DDBJ whole genome shotgun (WGS) entry which is preliminary data.</text>
</comment>
<dbReference type="OrthoDB" id="2935572at2759"/>